<organism evidence="2 3">
    <name type="scientific">Leeuwenhoekiella parthenopeia</name>
    <dbReference type="NCBI Taxonomy" id="2890320"/>
    <lineage>
        <taxon>Bacteria</taxon>
        <taxon>Pseudomonadati</taxon>
        <taxon>Bacteroidota</taxon>
        <taxon>Flavobacteriia</taxon>
        <taxon>Flavobacteriales</taxon>
        <taxon>Flavobacteriaceae</taxon>
        <taxon>Leeuwenhoekiella</taxon>
    </lineage>
</organism>
<reference evidence="2 3" key="1">
    <citation type="submission" date="2021-11" db="EMBL/GenBank/DDBJ databases">
        <title>Seasonal and diel survey of microbial diversity of the Tyrrhenian coast.</title>
        <authorList>
            <person name="Gattoni G."/>
            <person name="Corral P."/>
        </authorList>
    </citation>
    <scope>NUCLEOTIDE SEQUENCE [LARGE SCALE GENOMIC DNA]</scope>
    <source>
        <strain evidence="2 3">Mr9</strain>
    </source>
</reference>
<keyword evidence="3" id="KW-1185">Reference proteome</keyword>
<evidence type="ECO:0000313" key="2">
    <source>
        <dbReference type="EMBL" id="MCC4211669.1"/>
    </source>
</evidence>
<dbReference type="Pfam" id="PF05016">
    <property type="entry name" value="ParE_toxin"/>
    <property type="match status" value="1"/>
</dbReference>
<dbReference type="RefSeq" id="WP_228228781.1">
    <property type="nucleotide sequence ID" value="NZ_JAJGMW010000003.1"/>
</dbReference>
<dbReference type="EMBL" id="JAJGMW010000003">
    <property type="protein sequence ID" value="MCC4211669.1"/>
    <property type="molecule type" value="Genomic_DNA"/>
</dbReference>
<protein>
    <submittedName>
        <fullName evidence="2">Type II toxin-antitoxin system RelE/ParE family toxin</fullName>
    </submittedName>
</protein>
<proteinExistence type="predicted"/>
<comment type="caution">
    <text evidence="2">The sequence shown here is derived from an EMBL/GenBank/DDBJ whole genome shotgun (WGS) entry which is preliminary data.</text>
</comment>
<dbReference type="InterPro" id="IPR007712">
    <property type="entry name" value="RelE/ParE_toxin"/>
</dbReference>
<name>A0ABS8GNU2_9FLAO</name>
<accession>A0ABS8GNU2</accession>
<keyword evidence="1" id="KW-1277">Toxin-antitoxin system</keyword>
<sequence>MELVWSGFAIQSLKEVFDYYVENVSRSVAHKIRTEILSATAKLRMYPKLGQIEPTLVEKNQNHRYFLVGNYKVIYRITENVILIVDVFDVRRNPSKMLRRKNI</sequence>
<evidence type="ECO:0000313" key="3">
    <source>
        <dbReference type="Proteomes" id="UP001197770"/>
    </source>
</evidence>
<dbReference type="SUPFAM" id="SSF143011">
    <property type="entry name" value="RelE-like"/>
    <property type="match status" value="1"/>
</dbReference>
<dbReference type="InterPro" id="IPR035093">
    <property type="entry name" value="RelE/ParE_toxin_dom_sf"/>
</dbReference>
<evidence type="ECO:0000256" key="1">
    <source>
        <dbReference type="ARBA" id="ARBA00022649"/>
    </source>
</evidence>
<dbReference type="Gene3D" id="3.30.2310.20">
    <property type="entry name" value="RelE-like"/>
    <property type="match status" value="1"/>
</dbReference>
<gene>
    <name evidence="2" type="ORF">LLW17_02980</name>
</gene>
<dbReference type="Proteomes" id="UP001197770">
    <property type="component" value="Unassembled WGS sequence"/>
</dbReference>